<dbReference type="Proteomes" id="UP000199233">
    <property type="component" value="Unassembled WGS sequence"/>
</dbReference>
<evidence type="ECO:0000313" key="3">
    <source>
        <dbReference type="Proteomes" id="UP000199233"/>
    </source>
</evidence>
<name>A0A1H9DKY0_9GAMM</name>
<dbReference type="EMBL" id="FOFS01000004">
    <property type="protein sequence ID" value="SEQ13967.1"/>
    <property type="molecule type" value="Genomic_DNA"/>
</dbReference>
<dbReference type="Gene3D" id="3.40.50.1820">
    <property type="entry name" value="alpha/beta hydrolase"/>
    <property type="match status" value="1"/>
</dbReference>
<gene>
    <name evidence="2" type="ORF">SAMN04488038_10474</name>
</gene>
<feature type="domain" description="AB hydrolase-1" evidence="1">
    <location>
        <begin position="57"/>
        <end position="301"/>
    </location>
</feature>
<dbReference type="PANTHER" id="PTHR43689">
    <property type="entry name" value="HYDROLASE"/>
    <property type="match status" value="1"/>
</dbReference>
<dbReference type="RefSeq" id="WP_143068857.1">
    <property type="nucleotide sequence ID" value="NZ_FOFS01000004.1"/>
</dbReference>
<evidence type="ECO:0000259" key="1">
    <source>
        <dbReference type="Pfam" id="PF12697"/>
    </source>
</evidence>
<dbReference type="Pfam" id="PF12697">
    <property type="entry name" value="Abhydrolase_6"/>
    <property type="match status" value="1"/>
</dbReference>
<keyword evidence="3" id="KW-1185">Reference proteome</keyword>
<reference evidence="2 3" key="1">
    <citation type="submission" date="2016-10" db="EMBL/GenBank/DDBJ databases">
        <authorList>
            <person name="de Groot N.N."/>
        </authorList>
    </citation>
    <scope>NUCLEOTIDE SEQUENCE [LARGE SCALE GENOMIC DNA]</scope>
    <source>
        <strain evidence="2 3">DSM 25927</strain>
    </source>
</reference>
<dbReference type="STRING" id="489703.SAMN04488038_10474"/>
<dbReference type="InterPro" id="IPR000073">
    <property type="entry name" value="AB_hydrolase_1"/>
</dbReference>
<dbReference type="SUPFAM" id="SSF53474">
    <property type="entry name" value="alpha/beta-Hydrolases"/>
    <property type="match status" value="1"/>
</dbReference>
<dbReference type="PRINTS" id="PR00111">
    <property type="entry name" value="ABHYDROLASE"/>
</dbReference>
<sequence>MKVALWCAPVLLALLVLYSLAASAWIERRVPPLGQFIEVNGLRLHYVMQGSGPGPALVLVHGASSNLREFSSSLMPALARNHRVIAFDRPGYGYSQRPDGDWLDPAQLAALLLDACAQLGIEKPVMAGHSWAGSVVMAALVEMPERISGGIMLAGVAGHWAGSVGWTYDVGSRPLLGPLFAWTLVTPAGQLRIDREVAPVLAPQAVPADYIQNIGALLALRPRSFQHNVQDMTRLNEYLQSLSPRYDEIRLPLLFIHGADDALVPFWNHGRRVLPVMPQAQAVILPGTGHALHHTHSREVLSAISTFLEGLPTPSKLSDTPQAQ</sequence>
<accession>A0A1H9DKY0</accession>
<organism evidence="2 3">
    <name type="scientific">Solimonas aquatica</name>
    <dbReference type="NCBI Taxonomy" id="489703"/>
    <lineage>
        <taxon>Bacteria</taxon>
        <taxon>Pseudomonadati</taxon>
        <taxon>Pseudomonadota</taxon>
        <taxon>Gammaproteobacteria</taxon>
        <taxon>Nevskiales</taxon>
        <taxon>Nevskiaceae</taxon>
        <taxon>Solimonas</taxon>
    </lineage>
</organism>
<proteinExistence type="predicted"/>
<dbReference type="OrthoDB" id="9779853at2"/>
<dbReference type="InterPro" id="IPR029058">
    <property type="entry name" value="AB_hydrolase_fold"/>
</dbReference>
<dbReference type="PANTHER" id="PTHR43689:SF8">
    <property type="entry name" value="ALPHA_BETA-HYDROLASES SUPERFAMILY PROTEIN"/>
    <property type="match status" value="1"/>
</dbReference>
<protein>
    <submittedName>
        <fullName evidence="2">Pimeloyl-ACP methyl ester carboxylesterase</fullName>
    </submittedName>
</protein>
<evidence type="ECO:0000313" key="2">
    <source>
        <dbReference type="EMBL" id="SEQ13967.1"/>
    </source>
</evidence>
<dbReference type="AlphaFoldDB" id="A0A1H9DKY0"/>